<reference evidence="2 3" key="1">
    <citation type="submission" date="2024-05" db="EMBL/GenBank/DDBJ databases">
        <title>De novo assembly of an allotetraploid wild potato.</title>
        <authorList>
            <person name="Hosaka A.J."/>
        </authorList>
    </citation>
    <scope>NUCLEOTIDE SEQUENCE [LARGE SCALE GENOMIC DNA]</scope>
    <source>
        <tissue evidence="2">Young leaves</tissue>
    </source>
</reference>
<evidence type="ECO:0000313" key="2">
    <source>
        <dbReference type="EMBL" id="KAL3365514.1"/>
    </source>
</evidence>
<sequence length="226" mass="25395">SFHTSELFNGRSISSSASSVCLHSFNFSVKVSSTFLFASDALRIYTKDIHHSFHFSTIISLHYCKTWKLINRLFQIPLICHKQRKSKCSSGMEENRDNVSGQQTTSDRNLRRRTRYAEMSPERKELFLSQLRQKRAESKREKLLHQSNSTGALTISTSSVSPQQACKPTTLPVTSTRGERIVNCLSTFKVGSTSITYHVATKLTSTCTANKGTTYSIKGNCLYSSS</sequence>
<name>A0ABD2UAI0_9SOLN</name>
<keyword evidence="3" id="KW-1185">Reference proteome</keyword>
<feature type="non-terminal residue" evidence="2">
    <location>
        <position position="1"/>
    </location>
</feature>
<protein>
    <submittedName>
        <fullName evidence="2">Uncharacterized protein</fullName>
    </submittedName>
</protein>
<evidence type="ECO:0000313" key="3">
    <source>
        <dbReference type="Proteomes" id="UP001627284"/>
    </source>
</evidence>
<dbReference type="EMBL" id="JBJKTR010000006">
    <property type="protein sequence ID" value="KAL3365514.1"/>
    <property type="molecule type" value="Genomic_DNA"/>
</dbReference>
<dbReference type="AlphaFoldDB" id="A0ABD2UAI0"/>
<evidence type="ECO:0000256" key="1">
    <source>
        <dbReference type="SAM" id="MobiDB-lite"/>
    </source>
</evidence>
<gene>
    <name evidence="2" type="ORF">AABB24_010568</name>
</gene>
<feature type="region of interest" description="Disordered" evidence="1">
    <location>
        <begin position="90"/>
        <end position="116"/>
    </location>
</feature>
<accession>A0ABD2UAI0</accession>
<comment type="caution">
    <text evidence="2">The sequence shown here is derived from an EMBL/GenBank/DDBJ whole genome shotgun (WGS) entry which is preliminary data.</text>
</comment>
<dbReference type="Proteomes" id="UP001627284">
    <property type="component" value="Unassembled WGS sequence"/>
</dbReference>
<proteinExistence type="predicted"/>
<feature type="compositionally biased region" description="Polar residues" evidence="1">
    <location>
        <begin position="98"/>
        <end position="107"/>
    </location>
</feature>
<organism evidence="2 3">
    <name type="scientific">Solanum stoloniferum</name>
    <dbReference type="NCBI Taxonomy" id="62892"/>
    <lineage>
        <taxon>Eukaryota</taxon>
        <taxon>Viridiplantae</taxon>
        <taxon>Streptophyta</taxon>
        <taxon>Embryophyta</taxon>
        <taxon>Tracheophyta</taxon>
        <taxon>Spermatophyta</taxon>
        <taxon>Magnoliopsida</taxon>
        <taxon>eudicotyledons</taxon>
        <taxon>Gunneridae</taxon>
        <taxon>Pentapetalae</taxon>
        <taxon>asterids</taxon>
        <taxon>lamiids</taxon>
        <taxon>Solanales</taxon>
        <taxon>Solanaceae</taxon>
        <taxon>Solanoideae</taxon>
        <taxon>Solaneae</taxon>
        <taxon>Solanum</taxon>
    </lineage>
</organism>